<evidence type="ECO:0000259" key="6">
    <source>
        <dbReference type="Pfam" id="PF05175"/>
    </source>
</evidence>
<reference evidence="7 8" key="1">
    <citation type="journal article" date="2011" name="J. Bacteriol.">
        <title>Complete genome sequence of Mycoplasma haemofelis, a hemotropic mycoplasma.</title>
        <authorList>
            <person name="Barker E.N."/>
            <person name="Helps C.R."/>
            <person name="Peters I.R."/>
            <person name="Darby A.C."/>
            <person name="Radford A.D."/>
            <person name="Tasker S."/>
        </authorList>
    </citation>
    <scope>NUCLEOTIDE SEQUENCE [LARGE SCALE GENOMIC DNA]</scope>
    <source>
        <strain evidence="7 8">Langford 1</strain>
    </source>
</reference>
<gene>
    <name evidence="7" type="ORF">HF1_14800</name>
</gene>
<keyword evidence="8" id="KW-1185">Reference proteome</keyword>
<feature type="domain" description="Methyltransferase small" evidence="6">
    <location>
        <begin position="93"/>
        <end position="195"/>
    </location>
</feature>
<comment type="catalytic activity">
    <reaction evidence="5">
        <text>L-glutaminyl-[peptide chain release factor] + S-adenosyl-L-methionine = N(5)-methyl-L-glutaminyl-[peptide chain release factor] + S-adenosyl-L-homocysteine + H(+)</text>
        <dbReference type="Rhea" id="RHEA:42896"/>
        <dbReference type="Rhea" id="RHEA-COMP:10271"/>
        <dbReference type="Rhea" id="RHEA-COMP:10272"/>
        <dbReference type="ChEBI" id="CHEBI:15378"/>
        <dbReference type="ChEBI" id="CHEBI:30011"/>
        <dbReference type="ChEBI" id="CHEBI:57856"/>
        <dbReference type="ChEBI" id="CHEBI:59789"/>
        <dbReference type="ChEBI" id="CHEBI:61891"/>
        <dbReference type="EC" id="2.1.1.297"/>
    </reaction>
</comment>
<dbReference type="InterPro" id="IPR004556">
    <property type="entry name" value="HemK-like"/>
</dbReference>
<evidence type="ECO:0000256" key="5">
    <source>
        <dbReference type="ARBA" id="ARBA00048391"/>
    </source>
</evidence>
<evidence type="ECO:0000313" key="7">
    <source>
        <dbReference type="EMBL" id="CBY93488.1"/>
    </source>
</evidence>
<protein>
    <recommendedName>
        <fullName evidence="1">peptide chain release factor N(5)-glutamine methyltransferase</fullName>
        <ecNumber evidence="1">2.1.1.297</ecNumber>
    </recommendedName>
</protein>
<dbReference type="InterPro" id="IPR029063">
    <property type="entry name" value="SAM-dependent_MTases_sf"/>
</dbReference>
<accession>E8ZK17</accession>
<name>E8ZK17_MYCHL</name>
<dbReference type="Pfam" id="PF05175">
    <property type="entry name" value="MTS"/>
    <property type="match status" value="1"/>
</dbReference>
<dbReference type="Gene3D" id="3.40.50.150">
    <property type="entry name" value="Vaccinia Virus protein VP39"/>
    <property type="match status" value="1"/>
</dbReference>
<dbReference type="Proteomes" id="UP000008637">
    <property type="component" value="Chromosome"/>
</dbReference>
<evidence type="ECO:0000256" key="2">
    <source>
        <dbReference type="ARBA" id="ARBA00022603"/>
    </source>
</evidence>
<dbReference type="GO" id="GO:0032259">
    <property type="term" value="P:methylation"/>
    <property type="evidence" value="ECO:0007669"/>
    <property type="project" value="UniProtKB-KW"/>
</dbReference>
<proteinExistence type="predicted"/>
<keyword evidence="2" id="KW-0489">Methyltransferase</keyword>
<dbReference type="InterPro" id="IPR050320">
    <property type="entry name" value="N5-glutamine_MTase"/>
</dbReference>
<dbReference type="CDD" id="cd02440">
    <property type="entry name" value="AdoMet_MTases"/>
    <property type="match status" value="1"/>
</dbReference>
<evidence type="ECO:0000256" key="4">
    <source>
        <dbReference type="ARBA" id="ARBA00022691"/>
    </source>
</evidence>
<dbReference type="SUPFAM" id="SSF53335">
    <property type="entry name" value="S-adenosyl-L-methionine-dependent methyltransferases"/>
    <property type="match status" value="1"/>
</dbReference>
<evidence type="ECO:0000256" key="3">
    <source>
        <dbReference type="ARBA" id="ARBA00022679"/>
    </source>
</evidence>
<dbReference type="OrthoDB" id="9800643at2"/>
<evidence type="ECO:0000256" key="1">
    <source>
        <dbReference type="ARBA" id="ARBA00012771"/>
    </source>
</evidence>
<dbReference type="InterPro" id="IPR007848">
    <property type="entry name" value="Small_mtfrase_dom"/>
</dbReference>
<dbReference type="PANTHER" id="PTHR18895">
    <property type="entry name" value="HEMK METHYLTRANSFERASE"/>
    <property type="match status" value="1"/>
</dbReference>
<organism evidence="7 8">
    <name type="scientific">Mycoplasma haemofelis (strain Langford 1)</name>
    <name type="common">Haemobartonella felis</name>
    <dbReference type="NCBI Taxonomy" id="941640"/>
    <lineage>
        <taxon>Bacteria</taxon>
        <taxon>Bacillati</taxon>
        <taxon>Mycoplasmatota</taxon>
        <taxon>Mollicutes</taxon>
        <taxon>Mycoplasmataceae</taxon>
        <taxon>Mycoplasma</taxon>
    </lineage>
</organism>
<keyword evidence="4" id="KW-0949">S-adenosyl-L-methionine</keyword>
<sequence>MTKRVTFKQIVEKKNFQINAYKLVYFLSSKVKNINDYQKYKATKIDFDEAYFDECYEKLSDPNNTIERICKKVFFHKHEFILHDDVFCPRNETELIVEYLNQEIKEDPALKKSNYVDLCAGTGVIGISIALQNEGFFKKIALVDISEEAIKNIKENCAKYNLKASVVKQDWYEYLQENGADVITANFPYVSKEDDMDEHIMESEPDWALFADNDGWEHYDKVLKFIDRNKAWKLIVLECSAYHEKKWKSIKNTYPNVKWKFLYDLNGKLRVVSLKR</sequence>
<dbReference type="HOGENOM" id="CLU_993298_0_0_14"/>
<dbReference type="NCBIfam" id="TIGR00536">
    <property type="entry name" value="hemK_fam"/>
    <property type="match status" value="1"/>
</dbReference>
<evidence type="ECO:0000313" key="8">
    <source>
        <dbReference type="Proteomes" id="UP000008637"/>
    </source>
</evidence>
<dbReference type="EMBL" id="FR773153">
    <property type="protein sequence ID" value="CBY93488.1"/>
    <property type="molecule type" value="Genomic_DNA"/>
</dbReference>
<dbReference type="KEGG" id="mha:HF1_14800"/>
<keyword evidence="3" id="KW-0808">Transferase</keyword>
<dbReference type="AlphaFoldDB" id="E8ZK17"/>
<dbReference type="EC" id="2.1.1.297" evidence="1"/>
<dbReference type="PANTHER" id="PTHR18895:SF74">
    <property type="entry name" value="MTRF1L RELEASE FACTOR GLUTAMINE METHYLTRANSFERASE"/>
    <property type="match status" value="1"/>
</dbReference>
<dbReference type="GO" id="GO:0102559">
    <property type="term" value="F:peptide chain release factor N(5)-glutamine methyltransferase activity"/>
    <property type="evidence" value="ECO:0007669"/>
    <property type="project" value="UniProtKB-EC"/>
</dbReference>